<evidence type="ECO:0000256" key="1">
    <source>
        <dbReference type="ARBA" id="ARBA00022729"/>
    </source>
</evidence>
<dbReference type="AlphaFoldDB" id="A0A8H2QRF1"/>
<dbReference type="InterPro" id="IPR012674">
    <property type="entry name" value="Calycin"/>
</dbReference>
<gene>
    <name evidence="6" type="ORF">NCTC13150_00295</name>
</gene>
<name>A0A8H2QRF1_9FIRM</name>
<accession>A0A8H2QRF1</accession>
<dbReference type="GO" id="GO:0008270">
    <property type="term" value="F:zinc ion binding"/>
    <property type="evidence" value="ECO:0007669"/>
    <property type="project" value="InterPro"/>
</dbReference>
<dbReference type="Gene3D" id="2.40.128.20">
    <property type="match status" value="1"/>
</dbReference>
<feature type="domain" description="ZinT" evidence="5">
    <location>
        <begin position="59"/>
        <end position="219"/>
    </location>
</feature>
<organism evidence="6 7">
    <name type="scientific">Urinicoccus massiliensis</name>
    <dbReference type="NCBI Taxonomy" id="1723382"/>
    <lineage>
        <taxon>Bacteria</taxon>
        <taxon>Bacillati</taxon>
        <taxon>Bacillota</taxon>
        <taxon>Tissierellia</taxon>
        <taxon>Tissierellales</taxon>
        <taxon>Peptoniphilaceae</taxon>
        <taxon>Urinicoccus</taxon>
    </lineage>
</organism>
<feature type="compositionally biased region" description="Low complexity" evidence="3">
    <location>
        <begin position="33"/>
        <end position="43"/>
    </location>
</feature>
<evidence type="ECO:0000259" key="5">
    <source>
        <dbReference type="Pfam" id="PF09223"/>
    </source>
</evidence>
<evidence type="ECO:0000256" key="2">
    <source>
        <dbReference type="ARBA" id="ARBA00022833"/>
    </source>
</evidence>
<dbReference type="PROSITE" id="PS51257">
    <property type="entry name" value="PROKAR_LIPOPROTEIN"/>
    <property type="match status" value="1"/>
</dbReference>
<keyword evidence="7" id="KW-1185">Reference proteome</keyword>
<feature type="compositionally biased region" description="Basic and acidic residues" evidence="3">
    <location>
        <begin position="44"/>
        <end position="56"/>
    </location>
</feature>
<evidence type="ECO:0000256" key="3">
    <source>
        <dbReference type="SAM" id="MobiDB-lite"/>
    </source>
</evidence>
<dbReference type="EMBL" id="CAACYI010000001">
    <property type="protein sequence ID" value="VFB15791.1"/>
    <property type="molecule type" value="Genomic_DNA"/>
</dbReference>
<dbReference type="Proteomes" id="UP000377798">
    <property type="component" value="Unassembled WGS sequence"/>
</dbReference>
<sequence>MKKTKLLLVIGALSCSMLLFACGPKDNAGNNAAPANNASANAENNKEKADAEAAKDDKVSLADWEGEWNNMGGYLERPEVQSAYEELAKKENVDVAKAKADYLAKRQCDFDGLKIEGDKITYLSTFPADKGEVKGEGTYKFIESKEVPHGNATLEWDIFEAEGDAPYKYLLMMPVHGEEALTHFHMRYGDDKDELLAKEGWFPTFVKPSSTNDQIIGEIAE</sequence>
<feature type="chain" id="PRO_5038798330" evidence="4">
    <location>
        <begin position="22"/>
        <end position="221"/>
    </location>
</feature>
<proteinExistence type="predicted"/>
<dbReference type="SUPFAM" id="SSF50814">
    <property type="entry name" value="Lipocalins"/>
    <property type="match status" value="1"/>
</dbReference>
<keyword evidence="1 4" id="KW-0732">Signal</keyword>
<evidence type="ECO:0000256" key="4">
    <source>
        <dbReference type="SAM" id="SignalP"/>
    </source>
</evidence>
<protein>
    <submittedName>
        <fullName evidence="6">Zinc/cadmium-binding protein</fullName>
    </submittedName>
</protein>
<dbReference type="RefSeq" id="WP_034438918.1">
    <property type="nucleotide sequence ID" value="NZ_CAACYI010000001.1"/>
</dbReference>
<evidence type="ECO:0000313" key="6">
    <source>
        <dbReference type="EMBL" id="VFB15791.1"/>
    </source>
</evidence>
<comment type="caution">
    <text evidence="6">The sequence shown here is derived from an EMBL/GenBank/DDBJ whole genome shotgun (WGS) entry which is preliminary data.</text>
</comment>
<dbReference type="InterPro" id="IPR015304">
    <property type="entry name" value="ZinT_dom"/>
</dbReference>
<keyword evidence="2" id="KW-0862">Zinc</keyword>
<feature type="signal peptide" evidence="4">
    <location>
        <begin position="1"/>
        <end position="21"/>
    </location>
</feature>
<evidence type="ECO:0000313" key="7">
    <source>
        <dbReference type="Proteomes" id="UP000377798"/>
    </source>
</evidence>
<feature type="region of interest" description="Disordered" evidence="3">
    <location>
        <begin position="33"/>
        <end position="56"/>
    </location>
</feature>
<dbReference type="Pfam" id="PF09223">
    <property type="entry name" value="ZinT"/>
    <property type="match status" value="1"/>
</dbReference>
<reference evidence="6 7" key="1">
    <citation type="submission" date="2019-02" db="EMBL/GenBank/DDBJ databases">
        <authorList>
            <consortium name="Pathogen Informatics"/>
        </authorList>
    </citation>
    <scope>NUCLEOTIDE SEQUENCE [LARGE SCALE GENOMIC DNA]</scope>
    <source>
        <strain evidence="6 7">3012STDY7089603</strain>
    </source>
</reference>